<evidence type="ECO:0000259" key="1">
    <source>
        <dbReference type="PROSITE" id="PS50878"/>
    </source>
</evidence>
<protein>
    <recommendedName>
        <fullName evidence="1">Reverse transcriptase domain-containing protein</fullName>
    </recommendedName>
</protein>
<dbReference type="Proteomes" id="UP000502823">
    <property type="component" value="Unassembled WGS sequence"/>
</dbReference>
<feature type="domain" description="Reverse transcriptase" evidence="1">
    <location>
        <begin position="96"/>
        <end position="302"/>
    </location>
</feature>
<dbReference type="PANTHER" id="PTHR33332">
    <property type="entry name" value="REVERSE TRANSCRIPTASE DOMAIN-CONTAINING PROTEIN"/>
    <property type="match status" value="1"/>
</dbReference>
<dbReference type="InterPro" id="IPR043502">
    <property type="entry name" value="DNA/RNA_pol_sf"/>
</dbReference>
<evidence type="ECO:0000313" key="3">
    <source>
        <dbReference type="Proteomes" id="UP000502823"/>
    </source>
</evidence>
<organism evidence="2 3">
    <name type="scientific">Coptotermes formosanus</name>
    <name type="common">Formosan subterranean termite</name>
    <dbReference type="NCBI Taxonomy" id="36987"/>
    <lineage>
        <taxon>Eukaryota</taxon>
        <taxon>Metazoa</taxon>
        <taxon>Ecdysozoa</taxon>
        <taxon>Arthropoda</taxon>
        <taxon>Hexapoda</taxon>
        <taxon>Insecta</taxon>
        <taxon>Pterygota</taxon>
        <taxon>Neoptera</taxon>
        <taxon>Polyneoptera</taxon>
        <taxon>Dictyoptera</taxon>
        <taxon>Blattodea</taxon>
        <taxon>Blattoidea</taxon>
        <taxon>Termitoidae</taxon>
        <taxon>Rhinotermitidae</taxon>
        <taxon>Coptotermes</taxon>
    </lineage>
</organism>
<keyword evidence="3" id="KW-1185">Reference proteome</keyword>
<dbReference type="OrthoDB" id="414730at2759"/>
<reference evidence="3" key="1">
    <citation type="submission" date="2020-01" db="EMBL/GenBank/DDBJ databases">
        <title>Draft genome sequence of the Termite Coptotermes fromosanus.</title>
        <authorList>
            <person name="Itakura S."/>
            <person name="Yosikawa Y."/>
            <person name="Umezawa K."/>
        </authorList>
    </citation>
    <scope>NUCLEOTIDE SEQUENCE [LARGE SCALE GENOMIC DNA]</scope>
</reference>
<dbReference type="InParanoid" id="A0A6L2Q0J1"/>
<gene>
    <name evidence="2" type="ORF">Cfor_05745</name>
</gene>
<name>A0A6L2Q0J1_COPFO</name>
<accession>A0A6L2Q0J1</accession>
<dbReference type="GO" id="GO:0071897">
    <property type="term" value="P:DNA biosynthetic process"/>
    <property type="evidence" value="ECO:0007669"/>
    <property type="project" value="UniProtKB-ARBA"/>
</dbReference>
<dbReference type="Pfam" id="PF00078">
    <property type="entry name" value="RVT_1"/>
    <property type="match status" value="1"/>
</dbReference>
<dbReference type="AlphaFoldDB" id="A0A6L2Q0J1"/>
<sequence length="302" mass="34493">MHNLLYGVCTHTYLLAPCSYSAALYTAVPYYSDTRTATESNRKKPMKHKHVTTKEIEKIIQSLATKDSHGFDGISNRILKISSPFIISPLTFIINKALLKGIFLDSMKFSIVKPLYKNSNKQDMANYRPICLLITFSKIFEIFMQARLLDHLTSHNILSKEQYGFRSNLIMENATFTLTNEILNAINNLWVGGIFCDLKKVFDCVNHNILIKKLDHYGITGINKTLYESYLTDRYQSVSIYSNNTGEFMVSKWEKIKHGVPQGSITGPMFFFIYINDLPALINKNATPALFADDTSYLNYTL</sequence>
<evidence type="ECO:0000313" key="2">
    <source>
        <dbReference type="EMBL" id="GFG37062.1"/>
    </source>
</evidence>
<proteinExistence type="predicted"/>
<dbReference type="InterPro" id="IPR000477">
    <property type="entry name" value="RT_dom"/>
</dbReference>
<dbReference type="PROSITE" id="PS50878">
    <property type="entry name" value="RT_POL"/>
    <property type="match status" value="1"/>
</dbReference>
<dbReference type="EMBL" id="BLKM01009501">
    <property type="protein sequence ID" value="GFG37062.1"/>
    <property type="molecule type" value="Genomic_DNA"/>
</dbReference>
<comment type="caution">
    <text evidence="2">The sequence shown here is derived from an EMBL/GenBank/DDBJ whole genome shotgun (WGS) entry which is preliminary data.</text>
</comment>
<dbReference type="SUPFAM" id="SSF56672">
    <property type="entry name" value="DNA/RNA polymerases"/>
    <property type="match status" value="1"/>
</dbReference>